<keyword evidence="7" id="KW-1185">Reference proteome</keyword>
<dbReference type="EMBL" id="NXIB02000010">
    <property type="protein sequence ID" value="PHX56858.1"/>
    <property type="molecule type" value="Genomic_DNA"/>
</dbReference>
<keyword evidence="3" id="KW-0238">DNA-binding</keyword>
<proteinExistence type="inferred from homology"/>
<dbReference type="CDD" id="cd08422">
    <property type="entry name" value="PBP2_CrgA_like"/>
    <property type="match status" value="1"/>
</dbReference>
<organism evidence="6 7">
    <name type="scientific">Tychonema bourrellyi FEM_GT703</name>
    <dbReference type="NCBI Taxonomy" id="2040638"/>
    <lineage>
        <taxon>Bacteria</taxon>
        <taxon>Bacillati</taxon>
        <taxon>Cyanobacteriota</taxon>
        <taxon>Cyanophyceae</taxon>
        <taxon>Oscillatoriophycideae</taxon>
        <taxon>Oscillatoriales</taxon>
        <taxon>Microcoleaceae</taxon>
        <taxon>Tychonema</taxon>
    </lineage>
</organism>
<evidence type="ECO:0000313" key="7">
    <source>
        <dbReference type="Proteomes" id="UP000226442"/>
    </source>
</evidence>
<protein>
    <submittedName>
        <fullName evidence="6">LysR family transcriptional regulator</fullName>
    </submittedName>
</protein>
<dbReference type="Pfam" id="PF03466">
    <property type="entry name" value="LysR_substrate"/>
    <property type="match status" value="1"/>
</dbReference>
<evidence type="ECO:0000256" key="1">
    <source>
        <dbReference type="ARBA" id="ARBA00009437"/>
    </source>
</evidence>
<dbReference type="Gene3D" id="1.10.10.10">
    <property type="entry name" value="Winged helix-like DNA-binding domain superfamily/Winged helix DNA-binding domain"/>
    <property type="match status" value="1"/>
</dbReference>
<dbReference type="GO" id="GO:0003677">
    <property type="term" value="F:DNA binding"/>
    <property type="evidence" value="ECO:0007669"/>
    <property type="project" value="UniProtKB-KW"/>
</dbReference>
<dbReference type="PANTHER" id="PTHR30537">
    <property type="entry name" value="HTH-TYPE TRANSCRIPTIONAL REGULATOR"/>
    <property type="match status" value="1"/>
</dbReference>
<evidence type="ECO:0000259" key="5">
    <source>
        <dbReference type="PROSITE" id="PS50931"/>
    </source>
</evidence>
<dbReference type="Gene3D" id="3.40.190.290">
    <property type="match status" value="1"/>
</dbReference>
<feature type="domain" description="HTH lysR-type" evidence="5">
    <location>
        <begin position="1"/>
        <end position="59"/>
    </location>
</feature>
<evidence type="ECO:0000256" key="4">
    <source>
        <dbReference type="ARBA" id="ARBA00023163"/>
    </source>
</evidence>
<comment type="caution">
    <text evidence="6">The sequence shown here is derived from an EMBL/GenBank/DDBJ whole genome shotgun (WGS) entry which is preliminary data.</text>
</comment>
<gene>
    <name evidence="6" type="ORF">CP500_003010</name>
</gene>
<evidence type="ECO:0000256" key="3">
    <source>
        <dbReference type="ARBA" id="ARBA00023125"/>
    </source>
</evidence>
<dbReference type="InterPro" id="IPR005119">
    <property type="entry name" value="LysR_subst-bd"/>
</dbReference>
<name>A0A2G4F539_9CYAN</name>
<dbReference type="FunFam" id="3.40.190.290:FF:000001">
    <property type="entry name" value="Transcriptional regulator, LysR family"/>
    <property type="match status" value="1"/>
</dbReference>
<dbReference type="SUPFAM" id="SSF53850">
    <property type="entry name" value="Periplasmic binding protein-like II"/>
    <property type="match status" value="1"/>
</dbReference>
<comment type="similarity">
    <text evidence="1">Belongs to the LysR transcriptional regulatory family.</text>
</comment>
<sequence>MDRIACMQSFVRAIELNSFSAAAREQQTTQPTISKQIAALEKYLGVQLLTRSTTHLSLTEEGKKYYQYCQQILETVAEAEASLTGKERATGTLRLGCPVLFGQMQIVPRLKAFIKRYPDVKIDLMMADHFVDIVEDGLDLLIRIGNRLDSSLIGDRIGTTRRVTVATTGYFEQAGEPKKPDDLVHHDCIVYTHLATGNEWHFQGTDGTIKVRVGGCFQTNSSVAIRSAVLSGLGIAVAPVWMFGDEIYRGDIKVVLEDYQPTPLQIHAFYRRSRFYPAKITCFIDFLAAEFKLDPWVSDYGV</sequence>
<evidence type="ECO:0000256" key="2">
    <source>
        <dbReference type="ARBA" id="ARBA00023015"/>
    </source>
</evidence>
<dbReference type="Pfam" id="PF00126">
    <property type="entry name" value="HTH_1"/>
    <property type="match status" value="1"/>
</dbReference>
<dbReference type="OrthoDB" id="9786526at2"/>
<dbReference type="Proteomes" id="UP000226442">
    <property type="component" value="Unassembled WGS sequence"/>
</dbReference>
<dbReference type="InterPro" id="IPR036388">
    <property type="entry name" value="WH-like_DNA-bd_sf"/>
</dbReference>
<dbReference type="SUPFAM" id="SSF46785">
    <property type="entry name" value="Winged helix' DNA-binding domain"/>
    <property type="match status" value="1"/>
</dbReference>
<dbReference type="AlphaFoldDB" id="A0A2G4F539"/>
<dbReference type="InterPro" id="IPR000847">
    <property type="entry name" value="LysR_HTH_N"/>
</dbReference>
<dbReference type="InterPro" id="IPR058163">
    <property type="entry name" value="LysR-type_TF_proteobact-type"/>
</dbReference>
<evidence type="ECO:0000313" key="6">
    <source>
        <dbReference type="EMBL" id="PHX56858.1"/>
    </source>
</evidence>
<dbReference type="PANTHER" id="PTHR30537:SF80">
    <property type="entry name" value="TRANSCRIPTIONAL REGULATOR"/>
    <property type="match status" value="1"/>
</dbReference>
<reference evidence="6" key="1">
    <citation type="submission" date="2017-10" db="EMBL/GenBank/DDBJ databases">
        <title>Draft genome sequence of the planktic cyanobacteria Tychonema bourrellyi isolated from alpine lentic freshwater.</title>
        <authorList>
            <person name="Tett A."/>
            <person name="Armanini F."/>
            <person name="Asnicar F."/>
            <person name="Boscaini A."/>
            <person name="Pasolli E."/>
            <person name="Zolfo M."/>
            <person name="Donati C."/>
            <person name="Salmaso N."/>
            <person name="Segata N."/>
        </authorList>
    </citation>
    <scope>NUCLEOTIDE SEQUENCE</scope>
    <source>
        <strain evidence="6">FEM_GT703</strain>
    </source>
</reference>
<keyword evidence="2" id="KW-0805">Transcription regulation</keyword>
<dbReference type="InterPro" id="IPR036390">
    <property type="entry name" value="WH_DNA-bd_sf"/>
</dbReference>
<accession>A0A2G4F539</accession>
<dbReference type="PROSITE" id="PS50931">
    <property type="entry name" value="HTH_LYSR"/>
    <property type="match status" value="1"/>
</dbReference>
<keyword evidence="4" id="KW-0804">Transcription</keyword>
<dbReference type="PRINTS" id="PR00039">
    <property type="entry name" value="HTHLYSR"/>
</dbReference>
<dbReference type="FunFam" id="1.10.10.10:FF:000001">
    <property type="entry name" value="LysR family transcriptional regulator"/>
    <property type="match status" value="1"/>
</dbReference>
<dbReference type="GO" id="GO:0003700">
    <property type="term" value="F:DNA-binding transcription factor activity"/>
    <property type="evidence" value="ECO:0007669"/>
    <property type="project" value="InterPro"/>
</dbReference>